<evidence type="ECO:0000313" key="1">
    <source>
        <dbReference type="EMBL" id="KIM49062.1"/>
    </source>
</evidence>
<dbReference type="Proteomes" id="UP000053424">
    <property type="component" value="Unassembled WGS sequence"/>
</dbReference>
<proteinExistence type="predicted"/>
<organism evidence="1 2">
    <name type="scientific">Hebeloma cylindrosporum</name>
    <dbReference type="NCBI Taxonomy" id="76867"/>
    <lineage>
        <taxon>Eukaryota</taxon>
        <taxon>Fungi</taxon>
        <taxon>Dikarya</taxon>
        <taxon>Basidiomycota</taxon>
        <taxon>Agaricomycotina</taxon>
        <taxon>Agaricomycetes</taxon>
        <taxon>Agaricomycetidae</taxon>
        <taxon>Agaricales</taxon>
        <taxon>Agaricineae</taxon>
        <taxon>Hymenogastraceae</taxon>
        <taxon>Hebeloma</taxon>
    </lineage>
</organism>
<dbReference type="PANTHER" id="PTHR12126">
    <property type="entry name" value="NADH-UBIQUINONE OXIDOREDUCTASE 39 KDA SUBUNIT-RELATED"/>
    <property type="match status" value="1"/>
</dbReference>
<dbReference type="GO" id="GO:0005739">
    <property type="term" value="C:mitochondrion"/>
    <property type="evidence" value="ECO:0007669"/>
    <property type="project" value="TreeGrafter"/>
</dbReference>
<dbReference type="EMBL" id="KN831768">
    <property type="protein sequence ID" value="KIM49062.1"/>
    <property type="molecule type" value="Genomic_DNA"/>
</dbReference>
<evidence type="ECO:0008006" key="3">
    <source>
        <dbReference type="Google" id="ProtNLM"/>
    </source>
</evidence>
<dbReference type="HOGENOM" id="CLU_055314_0_0_1"/>
<dbReference type="SUPFAM" id="SSF51735">
    <property type="entry name" value="NAD(P)-binding Rossmann-fold domains"/>
    <property type="match status" value="1"/>
</dbReference>
<dbReference type="Gene3D" id="3.40.50.720">
    <property type="entry name" value="NAD(P)-binding Rossmann-like Domain"/>
    <property type="match status" value="1"/>
</dbReference>
<name>A0A0C2Z7F4_HEBCY</name>
<reference evidence="2" key="2">
    <citation type="submission" date="2015-01" db="EMBL/GenBank/DDBJ databases">
        <title>Evolutionary Origins and Diversification of the Mycorrhizal Mutualists.</title>
        <authorList>
            <consortium name="DOE Joint Genome Institute"/>
            <consortium name="Mycorrhizal Genomics Consortium"/>
            <person name="Kohler A."/>
            <person name="Kuo A."/>
            <person name="Nagy L.G."/>
            <person name="Floudas D."/>
            <person name="Copeland A."/>
            <person name="Barry K.W."/>
            <person name="Cichocki N."/>
            <person name="Veneault-Fourrey C."/>
            <person name="LaButti K."/>
            <person name="Lindquist E.A."/>
            <person name="Lipzen A."/>
            <person name="Lundell T."/>
            <person name="Morin E."/>
            <person name="Murat C."/>
            <person name="Riley R."/>
            <person name="Ohm R."/>
            <person name="Sun H."/>
            <person name="Tunlid A."/>
            <person name="Henrissat B."/>
            <person name="Grigoriev I.V."/>
            <person name="Hibbett D.S."/>
            <person name="Martin F."/>
        </authorList>
    </citation>
    <scope>NUCLEOTIDE SEQUENCE [LARGE SCALE GENOMIC DNA]</scope>
    <source>
        <strain evidence="2">h7</strain>
    </source>
</reference>
<dbReference type="InterPro" id="IPR036291">
    <property type="entry name" value="NAD(P)-bd_dom_sf"/>
</dbReference>
<sequence>MDIQCVDWQQGDALQPQSFEHLFPKVDGVVHTLGTLLENNSYKHALREGNIPTLIRGLFHSFTGDSGNPLQKKAASTGYESMNRDSALRVCAAFIASPRRTDLSDCDQTRPFIFVSAEDIFRPVIPARYIETKWEAERGIQQMMRENTDYRGVYIRPSLVYHAHLRPLTTPAATLLDLSAAIHKKVPRSIPTPSSLLRSLGSTPSGVSSSSSPFESIANMLTIPPIHVDHVAEAICVAFESQDVRGIVGVRRMRELIGWPVDGEGS</sequence>
<dbReference type="InterPro" id="IPR051207">
    <property type="entry name" value="ComplexI_NDUFA9_subunit"/>
</dbReference>
<gene>
    <name evidence="1" type="ORF">M413DRAFT_438228</name>
</gene>
<dbReference type="OrthoDB" id="276721at2759"/>
<dbReference type="PANTHER" id="PTHR12126:SF16">
    <property type="entry name" value="MIOREX COMPLEX COMPONENT 2"/>
    <property type="match status" value="1"/>
</dbReference>
<reference evidence="1 2" key="1">
    <citation type="submission" date="2014-04" db="EMBL/GenBank/DDBJ databases">
        <authorList>
            <consortium name="DOE Joint Genome Institute"/>
            <person name="Kuo A."/>
            <person name="Gay G."/>
            <person name="Dore J."/>
            <person name="Kohler A."/>
            <person name="Nagy L.G."/>
            <person name="Floudas D."/>
            <person name="Copeland A."/>
            <person name="Barry K.W."/>
            <person name="Cichocki N."/>
            <person name="Veneault-Fourrey C."/>
            <person name="LaButti K."/>
            <person name="Lindquist E.A."/>
            <person name="Lipzen A."/>
            <person name="Lundell T."/>
            <person name="Morin E."/>
            <person name="Murat C."/>
            <person name="Sun H."/>
            <person name="Tunlid A."/>
            <person name="Henrissat B."/>
            <person name="Grigoriev I.V."/>
            <person name="Hibbett D.S."/>
            <person name="Martin F."/>
            <person name="Nordberg H.P."/>
            <person name="Cantor M.N."/>
            <person name="Hua S.X."/>
        </authorList>
    </citation>
    <scope>NUCLEOTIDE SEQUENCE [LARGE SCALE GENOMIC DNA]</scope>
    <source>
        <strain evidence="2">h7</strain>
    </source>
</reference>
<keyword evidence="2" id="KW-1185">Reference proteome</keyword>
<dbReference type="AlphaFoldDB" id="A0A0C2Z7F4"/>
<accession>A0A0C2Z7F4</accession>
<evidence type="ECO:0000313" key="2">
    <source>
        <dbReference type="Proteomes" id="UP000053424"/>
    </source>
</evidence>
<protein>
    <recommendedName>
        <fullName evidence="3">Thioester reductase (TE) domain-containing protein</fullName>
    </recommendedName>
</protein>
<dbReference type="STRING" id="686832.A0A0C2Z7F4"/>
<dbReference type="GO" id="GO:0044877">
    <property type="term" value="F:protein-containing complex binding"/>
    <property type="evidence" value="ECO:0007669"/>
    <property type="project" value="TreeGrafter"/>
</dbReference>